<evidence type="ECO:0000313" key="2">
    <source>
        <dbReference type="EMBL" id="QDS88407.1"/>
    </source>
</evidence>
<keyword evidence="1" id="KW-0472">Membrane</keyword>
<dbReference type="Proteomes" id="UP000319557">
    <property type="component" value="Chromosome"/>
</dbReference>
<protein>
    <submittedName>
        <fullName evidence="2">Uncharacterized protein</fullName>
    </submittedName>
</protein>
<proteinExistence type="predicted"/>
<gene>
    <name evidence="2" type="ORF">EC9_25970</name>
</gene>
<organism evidence="2 3">
    <name type="scientific">Rosistilla ulvae</name>
    <dbReference type="NCBI Taxonomy" id="1930277"/>
    <lineage>
        <taxon>Bacteria</taxon>
        <taxon>Pseudomonadati</taxon>
        <taxon>Planctomycetota</taxon>
        <taxon>Planctomycetia</taxon>
        <taxon>Pirellulales</taxon>
        <taxon>Pirellulaceae</taxon>
        <taxon>Rosistilla</taxon>
    </lineage>
</organism>
<keyword evidence="1" id="KW-0812">Transmembrane</keyword>
<keyword evidence="1" id="KW-1133">Transmembrane helix</keyword>
<evidence type="ECO:0000256" key="1">
    <source>
        <dbReference type="SAM" id="Phobius"/>
    </source>
</evidence>
<dbReference type="OrthoDB" id="289383at2"/>
<evidence type="ECO:0000313" key="3">
    <source>
        <dbReference type="Proteomes" id="UP000319557"/>
    </source>
</evidence>
<feature type="transmembrane region" description="Helical" evidence="1">
    <location>
        <begin position="12"/>
        <end position="28"/>
    </location>
</feature>
<feature type="transmembrane region" description="Helical" evidence="1">
    <location>
        <begin position="34"/>
        <end position="52"/>
    </location>
</feature>
<name>A0A517M0K8_9BACT</name>
<keyword evidence="3" id="KW-1185">Reference proteome</keyword>
<dbReference type="RefSeq" id="WP_145345619.1">
    <property type="nucleotide sequence ID" value="NZ_CP036261.1"/>
</dbReference>
<dbReference type="AlphaFoldDB" id="A0A517M0K8"/>
<reference evidence="2 3" key="1">
    <citation type="submission" date="2019-02" db="EMBL/GenBank/DDBJ databases">
        <title>Deep-cultivation of Planctomycetes and their phenomic and genomic characterization uncovers novel biology.</title>
        <authorList>
            <person name="Wiegand S."/>
            <person name="Jogler M."/>
            <person name="Boedeker C."/>
            <person name="Pinto D."/>
            <person name="Vollmers J."/>
            <person name="Rivas-Marin E."/>
            <person name="Kohn T."/>
            <person name="Peeters S.H."/>
            <person name="Heuer A."/>
            <person name="Rast P."/>
            <person name="Oberbeckmann S."/>
            <person name="Bunk B."/>
            <person name="Jeske O."/>
            <person name="Meyerdierks A."/>
            <person name="Storesund J.E."/>
            <person name="Kallscheuer N."/>
            <person name="Luecker S."/>
            <person name="Lage O.M."/>
            <person name="Pohl T."/>
            <person name="Merkel B.J."/>
            <person name="Hornburger P."/>
            <person name="Mueller R.-W."/>
            <person name="Bruemmer F."/>
            <person name="Labrenz M."/>
            <person name="Spormann A.M."/>
            <person name="Op den Camp H."/>
            <person name="Overmann J."/>
            <person name="Amann R."/>
            <person name="Jetten M.S.M."/>
            <person name="Mascher T."/>
            <person name="Medema M.H."/>
            <person name="Devos D.P."/>
            <person name="Kaster A.-K."/>
            <person name="Ovreas L."/>
            <person name="Rohde M."/>
            <person name="Galperin M.Y."/>
            <person name="Jogler C."/>
        </authorList>
    </citation>
    <scope>NUCLEOTIDE SEQUENCE [LARGE SCALE GENOMIC DNA]</scope>
    <source>
        <strain evidence="2 3">EC9</strain>
    </source>
</reference>
<sequence length="64" mass="7742">MKRIKSMWRATRILWAILLAVGLVLPWIDWIMFYIWLINLPICVGVFFYFAYVRYDEEGNAIEL</sequence>
<dbReference type="KEGG" id="ruv:EC9_25970"/>
<accession>A0A517M0K8</accession>
<dbReference type="EMBL" id="CP036261">
    <property type="protein sequence ID" value="QDS88407.1"/>
    <property type="molecule type" value="Genomic_DNA"/>
</dbReference>